<dbReference type="PANTHER" id="PTHR33021:SF197">
    <property type="entry name" value="EARLY NODULIN-LIKE PROTEIN 13"/>
    <property type="match status" value="1"/>
</dbReference>
<evidence type="ECO:0000256" key="2">
    <source>
        <dbReference type="ARBA" id="ARBA00022475"/>
    </source>
</evidence>
<evidence type="ECO:0000256" key="7">
    <source>
        <dbReference type="ARBA" id="ARBA00023180"/>
    </source>
</evidence>
<keyword evidence="7" id="KW-0325">Glycoprotein</keyword>
<reference evidence="11 12" key="1">
    <citation type="submission" date="2024-01" db="EMBL/GenBank/DDBJ databases">
        <title>A telomere-to-telomere, gap-free genome of sweet tea (Lithocarpus litseifolius).</title>
        <authorList>
            <person name="Zhou J."/>
        </authorList>
    </citation>
    <scope>NUCLEOTIDE SEQUENCE [LARGE SCALE GENOMIC DNA]</scope>
    <source>
        <strain evidence="11">Zhou-2022a</strain>
        <tissue evidence="11">Leaf</tissue>
    </source>
</reference>
<comment type="subcellular location">
    <subcellularLocation>
        <location evidence="1">Cell membrane</location>
        <topology evidence="1">Lipid-anchor</topology>
        <topology evidence="1">GPI-anchor</topology>
    </subcellularLocation>
</comment>
<dbReference type="EMBL" id="JAZDWU010000007">
    <property type="protein sequence ID" value="KAK9996203.1"/>
    <property type="molecule type" value="Genomic_DNA"/>
</dbReference>
<comment type="caution">
    <text evidence="11">The sequence shown here is derived from an EMBL/GenBank/DDBJ whole genome shotgun (WGS) entry which is preliminary data.</text>
</comment>
<protein>
    <recommendedName>
        <fullName evidence="10">Phytocyanin domain-containing protein</fullName>
    </recommendedName>
</protein>
<dbReference type="InterPro" id="IPR003245">
    <property type="entry name" value="Phytocyanin_dom"/>
</dbReference>
<evidence type="ECO:0000313" key="12">
    <source>
        <dbReference type="Proteomes" id="UP001459277"/>
    </source>
</evidence>
<keyword evidence="6" id="KW-1015">Disulfide bond</keyword>
<dbReference type="PANTHER" id="PTHR33021">
    <property type="entry name" value="BLUE COPPER PROTEIN"/>
    <property type="match status" value="1"/>
</dbReference>
<name>A0AAW2CDU3_9ROSI</name>
<accession>A0AAW2CDU3</accession>
<keyword evidence="3" id="KW-0336">GPI-anchor</keyword>
<dbReference type="Pfam" id="PF02298">
    <property type="entry name" value="Cu_bind_like"/>
    <property type="match status" value="1"/>
</dbReference>
<dbReference type="CDD" id="cd11019">
    <property type="entry name" value="OsENODL1_like"/>
    <property type="match status" value="1"/>
</dbReference>
<evidence type="ECO:0000256" key="1">
    <source>
        <dbReference type="ARBA" id="ARBA00004609"/>
    </source>
</evidence>
<sequence>MLFISLFISFTEARELLIGGNNNAWKIPSSKSESLNKWAEASRFQIGDSLDYDSCSTSSPIAVYKDGNTKVKLDKSGPFYFISGAEGQCEKGQKLVIVVLSGRHGFFHVSPAPSPVEFEGLAMALTSGGTSLKGRFMVIFGVLVGLLLF</sequence>
<dbReference type="InterPro" id="IPR041846">
    <property type="entry name" value="ENL_dom"/>
</dbReference>
<dbReference type="InterPro" id="IPR039391">
    <property type="entry name" value="Phytocyanin-like"/>
</dbReference>
<evidence type="ECO:0000259" key="10">
    <source>
        <dbReference type="PROSITE" id="PS51485"/>
    </source>
</evidence>
<evidence type="ECO:0000256" key="9">
    <source>
        <dbReference type="ARBA" id="ARBA00035011"/>
    </source>
</evidence>
<evidence type="ECO:0000256" key="6">
    <source>
        <dbReference type="ARBA" id="ARBA00023157"/>
    </source>
</evidence>
<dbReference type="Proteomes" id="UP001459277">
    <property type="component" value="Unassembled WGS sequence"/>
</dbReference>
<keyword evidence="5" id="KW-0472">Membrane</keyword>
<dbReference type="SUPFAM" id="SSF49503">
    <property type="entry name" value="Cupredoxins"/>
    <property type="match status" value="1"/>
</dbReference>
<dbReference type="GO" id="GO:0005886">
    <property type="term" value="C:plasma membrane"/>
    <property type="evidence" value="ECO:0007669"/>
    <property type="project" value="UniProtKB-SubCell"/>
</dbReference>
<comment type="similarity">
    <text evidence="9">Belongs to the early nodulin-like (ENODL) family.</text>
</comment>
<dbReference type="PROSITE" id="PS51485">
    <property type="entry name" value="PHYTOCYANIN"/>
    <property type="match status" value="1"/>
</dbReference>
<dbReference type="AlphaFoldDB" id="A0AAW2CDU3"/>
<keyword evidence="4" id="KW-0732">Signal</keyword>
<evidence type="ECO:0000256" key="3">
    <source>
        <dbReference type="ARBA" id="ARBA00022622"/>
    </source>
</evidence>
<dbReference type="GO" id="GO:0009055">
    <property type="term" value="F:electron transfer activity"/>
    <property type="evidence" value="ECO:0007669"/>
    <property type="project" value="InterPro"/>
</dbReference>
<keyword evidence="8" id="KW-0449">Lipoprotein</keyword>
<organism evidence="11 12">
    <name type="scientific">Lithocarpus litseifolius</name>
    <dbReference type="NCBI Taxonomy" id="425828"/>
    <lineage>
        <taxon>Eukaryota</taxon>
        <taxon>Viridiplantae</taxon>
        <taxon>Streptophyta</taxon>
        <taxon>Embryophyta</taxon>
        <taxon>Tracheophyta</taxon>
        <taxon>Spermatophyta</taxon>
        <taxon>Magnoliopsida</taxon>
        <taxon>eudicotyledons</taxon>
        <taxon>Gunneridae</taxon>
        <taxon>Pentapetalae</taxon>
        <taxon>rosids</taxon>
        <taxon>fabids</taxon>
        <taxon>Fagales</taxon>
        <taxon>Fagaceae</taxon>
        <taxon>Lithocarpus</taxon>
    </lineage>
</organism>
<gene>
    <name evidence="11" type="ORF">SO802_020889</name>
</gene>
<evidence type="ECO:0000313" key="11">
    <source>
        <dbReference type="EMBL" id="KAK9996203.1"/>
    </source>
</evidence>
<feature type="domain" description="Phytocyanin" evidence="10">
    <location>
        <begin position="14"/>
        <end position="101"/>
    </location>
</feature>
<evidence type="ECO:0000256" key="8">
    <source>
        <dbReference type="ARBA" id="ARBA00023288"/>
    </source>
</evidence>
<keyword evidence="12" id="KW-1185">Reference proteome</keyword>
<dbReference type="Gene3D" id="2.60.40.420">
    <property type="entry name" value="Cupredoxins - blue copper proteins"/>
    <property type="match status" value="1"/>
</dbReference>
<keyword evidence="2" id="KW-1003">Cell membrane</keyword>
<evidence type="ECO:0000256" key="5">
    <source>
        <dbReference type="ARBA" id="ARBA00023136"/>
    </source>
</evidence>
<dbReference type="GO" id="GO:0098552">
    <property type="term" value="C:side of membrane"/>
    <property type="evidence" value="ECO:0007669"/>
    <property type="project" value="UniProtKB-KW"/>
</dbReference>
<proteinExistence type="inferred from homology"/>
<dbReference type="InterPro" id="IPR008972">
    <property type="entry name" value="Cupredoxin"/>
</dbReference>
<evidence type="ECO:0000256" key="4">
    <source>
        <dbReference type="ARBA" id="ARBA00022729"/>
    </source>
</evidence>